<name>A0A3P6V4X9_CYLGO</name>
<accession>A0A3P6V4X9</accession>
<evidence type="ECO:0000313" key="2">
    <source>
        <dbReference type="Proteomes" id="UP000271889"/>
    </source>
</evidence>
<dbReference type="Proteomes" id="UP000271889">
    <property type="component" value="Unassembled WGS sequence"/>
</dbReference>
<reference evidence="1 2" key="1">
    <citation type="submission" date="2018-11" db="EMBL/GenBank/DDBJ databases">
        <authorList>
            <consortium name="Pathogen Informatics"/>
        </authorList>
    </citation>
    <scope>NUCLEOTIDE SEQUENCE [LARGE SCALE GENOMIC DNA]</scope>
</reference>
<proteinExistence type="predicted"/>
<gene>
    <name evidence="1" type="ORF">CGOC_LOCUS8430</name>
</gene>
<evidence type="ECO:0000313" key="1">
    <source>
        <dbReference type="EMBL" id="VDK85294.1"/>
    </source>
</evidence>
<keyword evidence="2" id="KW-1185">Reference proteome</keyword>
<protein>
    <submittedName>
        <fullName evidence="1">Uncharacterized protein</fullName>
    </submittedName>
</protein>
<organism evidence="1 2">
    <name type="scientific">Cylicostephanus goldi</name>
    <name type="common">Nematode worm</name>
    <dbReference type="NCBI Taxonomy" id="71465"/>
    <lineage>
        <taxon>Eukaryota</taxon>
        <taxon>Metazoa</taxon>
        <taxon>Ecdysozoa</taxon>
        <taxon>Nematoda</taxon>
        <taxon>Chromadorea</taxon>
        <taxon>Rhabditida</taxon>
        <taxon>Rhabditina</taxon>
        <taxon>Rhabditomorpha</taxon>
        <taxon>Strongyloidea</taxon>
        <taxon>Strongylidae</taxon>
        <taxon>Cylicostephanus</taxon>
    </lineage>
</organism>
<dbReference type="EMBL" id="UYRV01030913">
    <property type="protein sequence ID" value="VDK85294.1"/>
    <property type="molecule type" value="Genomic_DNA"/>
</dbReference>
<dbReference type="AlphaFoldDB" id="A0A3P6V4X9"/>
<sequence length="123" mass="13907">MFSILDHIASHFSQQKRSDLVFNYYCKLCGRHFFLKGMCLGCKCNARDGGEQFISLKHGITLEDVRREANFFLFVNKWIVPVFDDIPGAPPAAATVTVETTMDTDEVEVIEEHGPAFEGTLKF</sequence>
<dbReference type="OrthoDB" id="5876746at2759"/>